<accession>A0AAV5R5J2</accession>
<organism evidence="2 3">
    <name type="scientific">Pichia kluyveri</name>
    <name type="common">Yeast</name>
    <dbReference type="NCBI Taxonomy" id="36015"/>
    <lineage>
        <taxon>Eukaryota</taxon>
        <taxon>Fungi</taxon>
        <taxon>Dikarya</taxon>
        <taxon>Ascomycota</taxon>
        <taxon>Saccharomycotina</taxon>
        <taxon>Pichiomycetes</taxon>
        <taxon>Pichiales</taxon>
        <taxon>Pichiaceae</taxon>
        <taxon>Pichia</taxon>
    </lineage>
</organism>
<dbReference type="Pfam" id="PF12222">
    <property type="entry name" value="PNGaseA"/>
    <property type="match status" value="1"/>
</dbReference>
<dbReference type="EMBL" id="BTGB01000004">
    <property type="protein sequence ID" value="GMM46824.1"/>
    <property type="molecule type" value="Genomic_DNA"/>
</dbReference>
<protein>
    <recommendedName>
        <fullName evidence="1">Peptide N-acetyl-beta-D-glucosaminyl asparaginase amidase A N-terminal domain-containing protein</fullName>
    </recommendedName>
</protein>
<evidence type="ECO:0000259" key="1">
    <source>
        <dbReference type="Pfam" id="PF12222"/>
    </source>
</evidence>
<name>A0AAV5R5J2_PICKL</name>
<dbReference type="PANTHER" id="PTHR31104">
    <property type="entry name" value="PEPTIDE-N4-(N-ACETYL-BETA-GLUCOSAMINYL)ASPARAGINE AMIDASE A PROTEIN"/>
    <property type="match status" value="1"/>
</dbReference>
<dbReference type="AlphaFoldDB" id="A0AAV5R5J2"/>
<keyword evidence="3" id="KW-1185">Reference proteome</keyword>
<dbReference type="InterPro" id="IPR056948">
    <property type="entry name" value="PNGaseA_N"/>
</dbReference>
<dbReference type="Proteomes" id="UP001378960">
    <property type="component" value="Unassembled WGS sequence"/>
</dbReference>
<reference evidence="2 3" key="1">
    <citation type="journal article" date="2023" name="Elife">
        <title>Identification of key yeast species and microbe-microbe interactions impacting larval growth of Drosophila in the wild.</title>
        <authorList>
            <person name="Mure A."/>
            <person name="Sugiura Y."/>
            <person name="Maeda R."/>
            <person name="Honda K."/>
            <person name="Sakurai N."/>
            <person name="Takahashi Y."/>
            <person name="Watada M."/>
            <person name="Katoh T."/>
            <person name="Gotoh A."/>
            <person name="Gotoh Y."/>
            <person name="Taniguchi I."/>
            <person name="Nakamura K."/>
            <person name="Hayashi T."/>
            <person name="Katayama T."/>
            <person name="Uemura T."/>
            <person name="Hattori Y."/>
        </authorList>
    </citation>
    <scope>NUCLEOTIDE SEQUENCE [LARGE SCALE GENOMIC DNA]</scope>
    <source>
        <strain evidence="2 3">PK-24</strain>
    </source>
</reference>
<evidence type="ECO:0000313" key="2">
    <source>
        <dbReference type="EMBL" id="GMM46824.1"/>
    </source>
</evidence>
<feature type="domain" description="Peptide N-acetyl-beta-D-glucosaminyl asparaginase amidase A N-terminal" evidence="1">
    <location>
        <begin position="151"/>
        <end position="486"/>
    </location>
</feature>
<dbReference type="InterPro" id="IPR021102">
    <property type="entry name" value="PNGase_A"/>
</dbReference>
<gene>
    <name evidence="2" type="ORF">DAPK24_033990</name>
</gene>
<sequence>MKEGALHREWSLWNQLKLNKLNKLSNSNVTDDDVNDTIPVISDTTNDIKYDSPYSYDEKKSSSLIKNNTFKTIRGLTVFLILFWTIRNLISYPFKDLQQTTPYHAKDNKLTFSMKNYQSIPMNFHLQSQSQSLKNVSSPHEVIDIPFSPYTNNSLPVYSHQLLNHSFGLSWNKPILVKYSPPPSNITYNRVIFTLDTLIDGVQYDRLIHIYLNNNEIWRSSTIEPSGKLSHSYTEKDMTMYSKLFQSEGDLLIQLDNIITPKLTGKFNITISALYFNEIEHPIKNISGGRKNRTLADHPDLIPLTPNKYGVQYPPISYYPDTKLSISLPEINLNTTQLMVLLTTSGNAAEEFWYSNLMDQYKDSFLANNRHFYGHGSCRIINVFINGIRVHSTIPKPYIFTGGIAPTLWNSIVSTGSFNIMPYHIDLTSIIPLLWDSSAELEIEISNCLDDDDKTIVKSSIGSNWITSASLAIWEDENIDNSFGDLNIFDNSTEIKSFAINPPFTGFLTQIIKADYSNILQSNITHVYKNGSEISNLRNYENHSNETSVIIINKFGDNQSLIFASKSNTTINEIDPFSEDILKDFTMLTNSALATSLKFTPPDDEDTMVDPDDISFSTNVSLKIESGAYEHFIPLVEIKSKENGTADFTISKNGNYGTGSMLHNYTLSDISGLKYNRIALAENDTIVYDNITESDSKATIKTSNHLPCHGNNYLLINELGLSNEEFAELESILSEDELNYLIKALIEN</sequence>
<evidence type="ECO:0000313" key="3">
    <source>
        <dbReference type="Proteomes" id="UP001378960"/>
    </source>
</evidence>
<comment type="caution">
    <text evidence="2">The sequence shown here is derived from an EMBL/GenBank/DDBJ whole genome shotgun (WGS) entry which is preliminary data.</text>
</comment>
<proteinExistence type="predicted"/>